<organism evidence="1 2">
    <name type="scientific">Antrodiella citrinella</name>
    <dbReference type="NCBI Taxonomy" id="2447956"/>
    <lineage>
        <taxon>Eukaryota</taxon>
        <taxon>Fungi</taxon>
        <taxon>Dikarya</taxon>
        <taxon>Basidiomycota</taxon>
        <taxon>Agaricomycotina</taxon>
        <taxon>Agaricomycetes</taxon>
        <taxon>Polyporales</taxon>
        <taxon>Steccherinaceae</taxon>
        <taxon>Antrodiella</taxon>
    </lineage>
</organism>
<dbReference type="InterPro" id="IPR029063">
    <property type="entry name" value="SAM-dependent_MTases_sf"/>
</dbReference>
<dbReference type="OrthoDB" id="46564at2759"/>
<dbReference type="GO" id="GO:0008757">
    <property type="term" value="F:S-adenosylmethionine-dependent methyltransferase activity"/>
    <property type="evidence" value="ECO:0007669"/>
    <property type="project" value="UniProtKB-ARBA"/>
</dbReference>
<reference evidence="1 2" key="1">
    <citation type="submission" date="2019-02" db="EMBL/GenBank/DDBJ databases">
        <title>Genome sequencing of the rare red list fungi Antrodiella citrinella (Flaviporus citrinellus).</title>
        <authorList>
            <person name="Buettner E."/>
            <person name="Kellner H."/>
        </authorList>
    </citation>
    <scope>NUCLEOTIDE SEQUENCE [LARGE SCALE GENOMIC DNA]</scope>
    <source>
        <strain evidence="1 2">DSM 108506</strain>
    </source>
</reference>
<evidence type="ECO:0000313" key="2">
    <source>
        <dbReference type="Proteomes" id="UP000308730"/>
    </source>
</evidence>
<dbReference type="PANTHER" id="PTHR14614">
    <property type="entry name" value="HEPATOCELLULAR CARCINOMA-ASSOCIATED ANTIGEN"/>
    <property type="match status" value="1"/>
</dbReference>
<dbReference type="Gene3D" id="3.40.50.150">
    <property type="entry name" value="Vaccinia Virus protein VP39"/>
    <property type="match status" value="1"/>
</dbReference>
<proteinExistence type="predicted"/>
<evidence type="ECO:0000313" key="1">
    <source>
        <dbReference type="EMBL" id="THH32612.1"/>
    </source>
</evidence>
<dbReference type="InterPro" id="IPR019410">
    <property type="entry name" value="Methyltransf_16"/>
</dbReference>
<dbReference type="AlphaFoldDB" id="A0A4S4N150"/>
<dbReference type="EMBL" id="SGPM01000018">
    <property type="protein sequence ID" value="THH32612.1"/>
    <property type="molecule type" value="Genomic_DNA"/>
</dbReference>
<dbReference type="Proteomes" id="UP000308730">
    <property type="component" value="Unassembled WGS sequence"/>
</dbReference>
<dbReference type="Pfam" id="PF10294">
    <property type="entry name" value="Methyltransf_16"/>
    <property type="match status" value="1"/>
</dbReference>
<gene>
    <name evidence="1" type="ORF">EUX98_g1556</name>
</gene>
<name>A0A4S4N150_9APHY</name>
<accession>A0A4S4N150</accession>
<protein>
    <submittedName>
        <fullName evidence="1">Uncharacterized protein</fullName>
    </submittedName>
</protein>
<dbReference type="GO" id="GO:0005737">
    <property type="term" value="C:cytoplasm"/>
    <property type="evidence" value="ECO:0007669"/>
    <property type="project" value="TreeGrafter"/>
</dbReference>
<comment type="caution">
    <text evidence="1">The sequence shown here is derived from an EMBL/GenBank/DDBJ whole genome shotgun (WGS) entry which is preliminary data.</text>
</comment>
<sequence>MDDDILQDTINLFGDAPADDGKIYYGPLVLTTAPKANTLLADHLFSPSLLLAEQIERGLIPIAGKTVLELGAGCALPSLLCAISPQPAATVVITDYPDDTIMNNLKSNVSRNKQHVHAGCAVHVAGYEWGADVAPLLSFVPFPAPGFDIVILSDVLHFDQSHTVLRSSLTLTLRKTRAARAYVAAGKYTLPHHCDHFLREGEKAGLMWDTGAESAVWEGCLEVSGGALDREQLGVRKGMCRWWVGRWKDSECQA</sequence>
<dbReference type="SUPFAM" id="SSF53335">
    <property type="entry name" value="S-adenosyl-L-methionine-dependent methyltransferases"/>
    <property type="match status" value="1"/>
</dbReference>
<dbReference type="PANTHER" id="PTHR14614:SF10">
    <property type="entry name" value="PROTEIN N-TERMINAL AND LYSINE N-METHYLTRANSFERASE EFM7"/>
    <property type="match status" value="1"/>
</dbReference>
<keyword evidence="2" id="KW-1185">Reference proteome</keyword>